<keyword evidence="1" id="KW-0732">Signal</keyword>
<evidence type="ECO:0000313" key="2">
    <source>
        <dbReference type="EMBL" id="SMF49738.1"/>
    </source>
</evidence>
<evidence type="ECO:0000256" key="1">
    <source>
        <dbReference type="SAM" id="SignalP"/>
    </source>
</evidence>
<gene>
    <name evidence="2" type="ORF">SAMN02982989_2666</name>
</gene>
<organism evidence="2 3">
    <name type="scientific">Xaviernesmea oryzae</name>
    <dbReference type="NCBI Taxonomy" id="464029"/>
    <lineage>
        <taxon>Bacteria</taxon>
        <taxon>Pseudomonadati</taxon>
        <taxon>Pseudomonadota</taxon>
        <taxon>Alphaproteobacteria</taxon>
        <taxon>Hyphomicrobiales</taxon>
        <taxon>Rhizobiaceae</taxon>
        <taxon>Rhizobium/Agrobacterium group</taxon>
        <taxon>Xaviernesmea</taxon>
    </lineage>
</organism>
<dbReference type="RefSeq" id="WP_085422815.1">
    <property type="nucleotide sequence ID" value="NZ_FXAF01000006.1"/>
</dbReference>
<sequence>MKTITSTIAAALIASASFAGAALAEGDYYEGVQKGDVQQHQVQRAHQSGSYGYTGSISRATGQDFISGKTVVNSGDYYDGINRPN</sequence>
<feature type="signal peptide" evidence="1">
    <location>
        <begin position="1"/>
        <end position="21"/>
    </location>
</feature>
<accession>A0A1X7FCV6</accession>
<proteinExistence type="predicted"/>
<reference evidence="3" key="1">
    <citation type="submission" date="2017-04" db="EMBL/GenBank/DDBJ databases">
        <authorList>
            <person name="Varghese N."/>
            <person name="Submissions S."/>
        </authorList>
    </citation>
    <scope>NUCLEOTIDE SEQUENCE [LARGE SCALE GENOMIC DNA]</scope>
    <source>
        <strain evidence="3">B4P</strain>
    </source>
</reference>
<keyword evidence="3" id="KW-1185">Reference proteome</keyword>
<dbReference type="STRING" id="464029.SAMN02982989_2666"/>
<dbReference type="AlphaFoldDB" id="A0A1X7FCV6"/>
<dbReference type="Proteomes" id="UP000192903">
    <property type="component" value="Unassembled WGS sequence"/>
</dbReference>
<name>A0A1X7FCV6_9HYPH</name>
<protein>
    <submittedName>
        <fullName evidence="2">Uncharacterized protein</fullName>
    </submittedName>
</protein>
<dbReference type="OrthoDB" id="8393422at2"/>
<dbReference type="EMBL" id="FXAF01000006">
    <property type="protein sequence ID" value="SMF49738.1"/>
    <property type="molecule type" value="Genomic_DNA"/>
</dbReference>
<evidence type="ECO:0000313" key="3">
    <source>
        <dbReference type="Proteomes" id="UP000192903"/>
    </source>
</evidence>
<feature type="chain" id="PRO_5013298924" evidence="1">
    <location>
        <begin position="22"/>
        <end position="85"/>
    </location>
</feature>